<dbReference type="Gene3D" id="3.30.2010.10">
    <property type="entry name" value="Metalloproteases ('zincins'), catalytic domain"/>
    <property type="match status" value="1"/>
</dbReference>
<dbReference type="AlphaFoldDB" id="A0AAD1KUF1"/>
<proteinExistence type="predicted"/>
<sequence>MTSQAGLRRHGGPGKKSPGASPGQLGGGEGMKDAAGVFAPLGEAVARDILVAEVWAWARRMGVEDRVREIHVRPMKRKWASCSSRGRLTFSTALLHQPAAFRREVIVHELLHLKVPNHGRLFRALLKAYLATAEEG</sequence>
<feature type="region of interest" description="Disordered" evidence="1">
    <location>
        <begin position="1"/>
        <end position="31"/>
    </location>
</feature>
<evidence type="ECO:0000313" key="3">
    <source>
        <dbReference type="EMBL" id="BCZ87268.1"/>
    </source>
</evidence>
<dbReference type="EMBL" id="AP024926">
    <property type="protein sequence ID" value="BCZ87268.1"/>
    <property type="molecule type" value="Genomic_DNA"/>
</dbReference>
<reference evidence="3" key="1">
    <citation type="submission" date="2021-07" db="EMBL/GenBank/DDBJ databases">
        <title>Complete genome sequences of four Thermus thermophilus strains isolated from Arima Hot Spring in Japan.</title>
        <authorList>
            <person name="Tomariguchi N."/>
            <person name="Ueno Y."/>
            <person name="Miyazaki K."/>
        </authorList>
    </citation>
    <scope>NUCLEOTIDE SEQUENCE</scope>
    <source>
        <strain evidence="3">AA1-1</strain>
    </source>
</reference>
<dbReference type="InterPro" id="IPR002725">
    <property type="entry name" value="YgjP-like_metallopeptidase"/>
</dbReference>
<organism evidence="3 4">
    <name type="scientific">Thermus thermophilus</name>
    <dbReference type="NCBI Taxonomy" id="274"/>
    <lineage>
        <taxon>Bacteria</taxon>
        <taxon>Thermotogati</taxon>
        <taxon>Deinococcota</taxon>
        <taxon>Deinococci</taxon>
        <taxon>Thermales</taxon>
        <taxon>Thermaceae</taxon>
        <taxon>Thermus</taxon>
    </lineage>
</organism>
<dbReference type="InterPro" id="IPR053136">
    <property type="entry name" value="UTP_pyrophosphatase-like"/>
</dbReference>
<evidence type="ECO:0000259" key="2">
    <source>
        <dbReference type="Pfam" id="PF01863"/>
    </source>
</evidence>
<evidence type="ECO:0000313" key="4">
    <source>
        <dbReference type="Proteomes" id="UP000825379"/>
    </source>
</evidence>
<name>A0AAD1KUF1_THETH</name>
<dbReference type="PANTHER" id="PTHR30399">
    <property type="entry name" value="UNCHARACTERIZED PROTEIN YGJP"/>
    <property type="match status" value="1"/>
</dbReference>
<dbReference type="Proteomes" id="UP000825379">
    <property type="component" value="Chromosome"/>
</dbReference>
<dbReference type="PANTHER" id="PTHR30399:SF1">
    <property type="entry name" value="UTP PYROPHOSPHATASE"/>
    <property type="match status" value="1"/>
</dbReference>
<dbReference type="Pfam" id="PF01863">
    <property type="entry name" value="YgjP-like"/>
    <property type="match status" value="1"/>
</dbReference>
<dbReference type="CDD" id="cd07344">
    <property type="entry name" value="M48_yhfN_like"/>
    <property type="match status" value="1"/>
</dbReference>
<feature type="domain" description="YgjP-like metallopeptidase" evidence="2">
    <location>
        <begin position="44"/>
        <end position="133"/>
    </location>
</feature>
<gene>
    <name evidence="3" type="ORF">TthAA11_14500</name>
</gene>
<evidence type="ECO:0000256" key="1">
    <source>
        <dbReference type="SAM" id="MobiDB-lite"/>
    </source>
</evidence>
<accession>A0AAD1KUF1</accession>
<protein>
    <recommendedName>
        <fullName evidence="2">YgjP-like metallopeptidase domain-containing protein</fullName>
    </recommendedName>
</protein>